<feature type="transmembrane region" description="Helical" evidence="1">
    <location>
        <begin position="240"/>
        <end position="268"/>
    </location>
</feature>
<dbReference type="Proteomes" id="UP001206983">
    <property type="component" value="Unassembled WGS sequence"/>
</dbReference>
<accession>A0AAE3KW86</accession>
<protein>
    <submittedName>
        <fullName evidence="2">Uncharacterized protein</fullName>
    </submittedName>
</protein>
<feature type="transmembrane region" description="Helical" evidence="1">
    <location>
        <begin position="111"/>
        <end position="137"/>
    </location>
</feature>
<organism evidence="2 3">
    <name type="scientific">Methanolobus chelungpuianus</name>
    <dbReference type="NCBI Taxonomy" id="502115"/>
    <lineage>
        <taxon>Archaea</taxon>
        <taxon>Methanobacteriati</taxon>
        <taxon>Methanobacteriota</taxon>
        <taxon>Stenosarchaea group</taxon>
        <taxon>Methanomicrobia</taxon>
        <taxon>Methanosarcinales</taxon>
        <taxon>Methanosarcinaceae</taxon>
        <taxon>Methanolobus</taxon>
    </lineage>
</organism>
<dbReference type="AlphaFoldDB" id="A0AAE3KW86"/>
<proteinExistence type="predicted"/>
<name>A0AAE3KW86_9EURY</name>
<comment type="caution">
    <text evidence="2">The sequence shown here is derived from an EMBL/GenBank/DDBJ whole genome shotgun (WGS) entry which is preliminary data.</text>
</comment>
<feature type="transmembrane region" description="Helical" evidence="1">
    <location>
        <begin position="51"/>
        <end position="73"/>
    </location>
</feature>
<evidence type="ECO:0000256" key="1">
    <source>
        <dbReference type="SAM" id="Phobius"/>
    </source>
</evidence>
<keyword evidence="3" id="KW-1185">Reference proteome</keyword>
<feature type="transmembrane region" description="Helical" evidence="1">
    <location>
        <begin position="157"/>
        <end position="176"/>
    </location>
</feature>
<dbReference type="EMBL" id="JTEO01000002">
    <property type="protein sequence ID" value="MCQ6962300.1"/>
    <property type="molecule type" value="Genomic_DNA"/>
</dbReference>
<feature type="transmembrane region" description="Helical" evidence="1">
    <location>
        <begin position="12"/>
        <end position="31"/>
    </location>
</feature>
<dbReference type="RefSeq" id="WP_256622095.1">
    <property type="nucleotide sequence ID" value="NZ_JTEO01000002.1"/>
</dbReference>
<keyword evidence="1" id="KW-1133">Transmembrane helix</keyword>
<sequence length="276" mass="30533">MVTADILRILELSLLEMLAFVGPVLLLGLLLGSMEKHANKYWGKSLGKTALLMTAWIGVPVHETGHLLMCWLFRHKVTKVKLLDLRGKDGTLGYVKHTYNKKSLYQNMGNFFIGIGPLISANIFLILSMYMLLPGIFEDITGRMLLFSSSSALGSSGFEYVTGFLTGLLSGLFSLPNASNVNFWIYVFLSLGIASHMALSTADLKGATKGLPAIFLLLVIGNVLAYILKVNTEDMLARIFLYTMYLLIFTVLSVIFSAINTALAYLVYSFRNTFKV</sequence>
<evidence type="ECO:0000313" key="3">
    <source>
        <dbReference type="Proteomes" id="UP001206983"/>
    </source>
</evidence>
<keyword evidence="1" id="KW-0472">Membrane</keyword>
<feature type="transmembrane region" description="Helical" evidence="1">
    <location>
        <begin position="183"/>
        <end position="199"/>
    </location>
</feature>
<evidence type="ECO:0000313" key="2">
    <source>
        <dbReference type="EMBL" id="MCQ6962300.1"/>
    </source>
</evidence>
<keyword evidence="1" id="KW-0812">Transmembrane</keyword>
<feature type="transmembrane region" description="Helical" evidence="1">
    <location>
        <begin position="211"/>
        <end position="228"/>
    </location>
</feature>
<gene>
    <name evidence="2" type="ORF">PV02_04105</name>
</gene>
<reference evidence="2 3" key="1">
    <citation type="journal article" date="2011" name="Appl. Environ. Microbiol.">
        <title>Methanogenic archaea isolated from Taiwan's Chelungpu fault.</title>
        <authorList>
            <person name="Wu S.Y."/>
            <person name="Lai M.C."/>
        </authorList>
    </citation>
    <scope>NUCLEOTIDE SEQUENCE [LARGE SCALE GENOMIC DNA]</scope>
    <source>
        <strain evidence="2 3">St545Mb</strain>
    </source>
</reference>